<dbReference type="EMBL" id="GL870942">
    <property type="protein sequence ID" value="EGC40426.1"/>
    <property type="molecule type" value="Genomic_DNA"/>
</dbReference>
<dbReference type="VEuPathDB" id="AmoebaDB:DICPUDRAFT_73966"/>
<dbReference type="KEGG" id="dpp:DICPUDRAFT_73966"/>
<gene>
    <name evidence="2" type="ORF">DICPUDRAFT_73966</name>
</gene>
<sequence length="259" mass="30938">MENNILIKEEIEFNEKEINSENDLKNHFNLLSIYYKKKLIDKQIFKKHLLTLFDSMAEYIFNRIDTISPDTVLPQLPNEEYSDESINVILNKTSEIKKSYQEIKDIKHHKQNEFRAVKEKIRIQSILEIEKEKKQNEKTILKNQKEQEKEREDENEKTKRDNLLLKFSFLDLSNIEKYCNIQQATTNHLNLLTALYRNNLIDNNTLLQHLRIIYGTDNAQNYIKRAQNIPLNKLPEIPKDLQLQEILNESKIIKELNNK</sequence>
<name>F0Z6D8_DICPU</name>
<organism evidence="2 3">
    <name type="scientific">Dictyostelium purpureum</name>
    <name type="common">Slime mold</name>
    <dbReference type="NCBI Taxonomy" id="5786"/>
    <lineage>
        <taxon>Eukaryota</taxon>
        <taxon>Amoebozoa</taxon>
        <taxon>Evosea</taxon>
        <taxon>Eumycetozoa</taxon>
        <taxon>Dictyostelia</taxon>
        <taxon>Dictyosteliales</taxon>
        <taxon>Dictyosteliaceae</taxon>
        <taxon>Dictyostelium</taxon>
    </lineage>
</organism>
<proteinExistence type="predicted"/>
<keyword evidence="1" id="KW-0175">Coiled coil</keyword>
<evidence type="ECO:0000313" key="2">
    <source>
        <dbReference type="EMBL" id="EGC40426.1"/>
    </source>
</evidence>
<evidence type="ECO:0000256" key="1">
    <source>
        <dbReference type="SAM" id="Coils"/>
    </source>
</evidence>
<dbReference type="AlphaFoldDB" id="F0Z6D8"/>
<feature type="coiled-coil region" evidence="1">
    <location>
        <begin position="124"/>
        <end position="162"/>
    </location>
</feature>
<dbReference type="InParanoid" id="F0Z6D8"/>
<evidence type="ECO:0000313" key="3">
    <source>
        <dbReference type="Proteomes" id="UP000001064"/>
    </source>
</evidence>
<accession>F0Z6D8</accession>
<reference evidence="3" key="1">
    <citation type="journal article" date="2011" name="Genome Biol.">
        <title>Comparative genomics of the social amoebae Dictyostelium discoideum and Dictyostelium purpureum.</title>
        <authorList>
            <consortium name="US DOE Joint Genome Institute (JGI-PGF)"/>
            <person name="Sucgang R."/>
            <person name="Kuo A."/>
            <person name="Tian X."/>
            <person name="Salerno W."/>
            <person name="Parikh A."/>
            <person name="Feasley C.L."/>
            <person name="Dalin E."/>
            <person name="Tu H."/>
            <person name="Huang E."/>
            <person name="Barry K."/>
            <person name="Lindquist E."/>
            <person name="Shapiro H."/>
            <person name="Bruce D."/>
            <person name="Schmutz J."/>
            <person name="Salamov A."/>
            <person name="Fey P."/>
            <person name="Gaudet P."/>
            <person name="Anjard C."/>
            <person name="Babu M.M."/>
            <person name="Basu S."/>
            <person name="Bushmanova Y."/>
            <person name="van der Wel H."/>
            <person name="Katoh-Kurasawa M."/>
            <person name="Dinh C."/>
            <person name="Coutinho P.M."/>
            <person name="Saito T."/>
            <person name="Elias M."/>
            <person name="Schaap P."/>
            <person name="Kay R.R."/>
            <person name="Henrissat B."/>
            <person name="Eichinger L."/>
            <person name="Rivero F."/>
            <person name="Putnam N.H."/>
            <person name="West C.M."/>
            <person name="Loomis W.F."/>
            <person name="Chisholm R.L."/>
            <person name="Shaulsky G."/>
            <person name="Strassmann J.E."/>
            <person name="Queller D.C."/>
            <person name="Kuspa A."/>
            <person name="Grigoriev I.V."/>
        </authorList>
    </citation>
    <scope>NUCLEOTIDE SEQUENCE [LARGE SCALE GENOMIC DNA]</scope>
    <source>
        <strain evidence="3">QSDP1</strain>
    </source>
</reference>
<protein>
    <submittedName>
        <fullName evidence="2">Uncharacterized protein</fullName>
    </submittedName>
</protein>
<dbReference type="Proteomes" id="UP000001064">
    <property type="component" value="Unassembled WGS sequence"/>
</dbReference>
<dbReference type="RefSeq" id="XP_003282973.1">
    <property type="nucleotide sequence ID" value="XM_003282925.1"/>
</dbReference>
<keyword evidence="3" id="KW-1185">Reference proteome</keyword>
<dbReference type="GeneID" id="10503494"/>